<comment type="caution">
    <text evidence="1">The sequence shown here is derived from an EMBL/GenBank/DDBJ whole genome shotgun (WGS) entry which is preliminary data.</text>
</comment>
<dbReference type="Proteomes" id="UP000828048">
    <property type="component" value="Chromosome 1"/>
</dbReference>
<reference evidence="1 2" key="1">
    <citation type="journal article" date="2021" name="Hortic Res">
        <title>High-quality reference genome and annotation aids understanding of berry development for evergreen blueberry (Vaccinium darrowii).</title>
        <authorList>
            <person name="Yu J."/>
            <person name="Hulse-Kemp A.M."/>
            <person name="Babiker E."/>
            <person name="Staton M."/>
        </authorList>
    </citation>
    <scope>NUCLEOTIDE SEQUENCE [LARGE SCALE GENOMIC DNA]</scope>
    <source>
        <strain evidence="2">cv. NJ 8807/NJ 8810</strain>
        <tissue evidence="1">Young leaf</tissue>
    </source>
</reference>
<organism evidence="1 2">
    <name type="scientific">Vaccinium darrowii</name>
    <dbReference type="NCBI Taxonomy" id="229202"/>
    <lineage>
        <taxon>Eukaryota</taxon>
        <taxon>Viridiplantae</taxon>
        <taxon>Streptophyta</taxon>
        <taxon>Embryophyta</taxon>
        <taxon>Tracheophyta</taxon>
        <taxon>Spermatophyta</taxon>
        <taxon>Magnoliopsida</taxon>
        <taxon>eudicotyledons</taxon>
        <taxon>Gunneridae</taxon>
        <taxon>Pentapetalae</taxon>
        <taxon>asterids</taxon>
        <taxon>Ericales</taxon>
        <taxon>Ericaceae</taxon>
        <taxon>Vaccinioideae</taxon>
        <taxon>Vaccinieae</taxon>
        <taxon>Vaccinium</taxon>
    </lineage>
</organism>
<protein>
    <submittedName>
        <fullName evidence="1">Uncharacterized protein</fullName>
    </submittedName>
</protein>
<accession>A0ACB7XN72</accession>
<proteinExistence type="predicted"/>
<dbReference type="EMBL" id="CM037151">
    <property type="protein sequence ID" value="KAH7842396.1"/>
    <property type="molecule type" value="Genomic_DNA"/>
</dbReference>
<gene>
    <name evidence="1" type="ORF">Vadar_004885</name>
</gene>
<keyword evidence="2" id="KW-1185">Reference proteome</keyword>
<evidence type="ECO:0000313" key="2">
    <source>
        <dbReference type="Proteomes" id="UP000828048"/>
    </source>
</evidence>
<name>A0ACB7XN72_9ERIC</name>
<sequence length="119" mass="13658">MADKELMGIYVGNPNHTFVGMWNHKDAKKLLYCSKHELEMGCDLLDLRQHVVSDNGQSLLSASRETIVRECLGVDVDFAMWVGRSDWDDYDLHDDQILYASVDAYCSFLIGKDLRAWEL</sequence>
<evidence type="ECO:0000313" key="1">
    <source>
        <dbReference type="EMBL" id="KAH7842396.1"/>
    </source>
</evidence>